<keyword evidence="2" id="KW-1185">Reference proteome</keyword>
<organism evidence="1 2">
    <name type="scientific">Canavalia gladiata</name>
    <name type="common">Sword bean</name>
    <name type="synonym">Dolichos gladiatus</name>
    <dbReference type="NCBI Taxonomy" id="3824"/>
    <lineage>
        <taxon>Eukaryota</taxon>
        <taxon>Viridiplantae</taxon>
        <taxon>Streptophyta</taxon>
        <taxon>Embryophyta</taxon>
        <taxon>Tracheophyta</taxon>
        <taxon>Spermatophyta</taxon>
        <taxon>Magnoliopsida</taxon>
        <taxon>eudicotyledons</taxon>
        <taxon>Gunneridae</taxon>
        <taxon>Pentapetalae</taxon>
        <taxon>rosids</taxon>
        <taxon>fabids</taxon>
        <taxon>Fabales</taxon>
        <taxon>Fabaceae</taxon>
        <taxon>Papilionoideae</taxon>
        <taxon>50 kb inversion clade</taxon>
        <taxon>NPAAA clade</taxon>
        <taxon>indigoferoid/millettioid clade</taxon>
        <taxon>Phaseoleae</taxon>
        <taxon>Canavalia</taxon>
    </lineage>
</organism>
<dbReference type="AlphaFoldDB" id="A0AAN9PW66"/>
<dbReference type="Proteomes" id="UP001367508">
    <property type="component" value="Unassembled WGS sequence"/>
</dbReference>
<accession>A0AAN9PW66</accession>
<evidence type="ECO:0000313" key="1">
    <source>
        <dbReference type="EMBL" id="KAK7313161.1"/>
    </source>
</evidence>
<proteinExistence type="predicted"/>
<sequence>MELDRGNLVSLGHTEKSWTWDSNCGSLLCEGDYPLTAREFCRKAYDLSWVPNELKLMDMSITCYLWLRMDLQEDYHEPSWVAFFGEPLGFPVEDLMGHILVSRKDSYSLQPLVMGGFCDTHKGDWPLKLIQLRGDVHADPKLSSPQGFVSHDLAGCVQKTLSSLTLGIQRTSEFSDLMRSPDSPLIVISRLSIEADLYGMECNVLPISRTRLLNRGFSRERTEFKNPLRDEAAILLDAPSLARSFPRSLSSSEPFFSRRSYT</sequence>
<name>A0AAN9PW66_CANGL</name>
<protein>
    <submittedName>
        <fullName evidence="1">Uncharacterized protein</fullName>
    </submittedName>
</protein>
<reference evidence="1 2" key="1">
    <citation type="submission" date="2024-01" db="EMBL/GenBank/DDBJ databases">
        <title>The genomes of 5 underutilized Papilionoideae crops provide insights into root nodulation and disease resistanc.</title>
        <authorList>
            <person name="Jiang F."/>
        </authorList>
    </citation>
    <scope>NUCLEOTIDE SEQUENCE [LARGE SCALE GENOMIC DNA]</scope>
    <source>
        <strain evidence="1">LVBAO_FW01</strain>
        <tissue evidence="1">Leaves</tissue>
    </source>
</reference>
<evidence type="ECO:0000313" key="2">
    <source>
        <dbReference type="Proteomes" id="UP001367508"/>
    </source>
</evidence>
<gene>
    <name evidence="1" type="ORF">VNO77_37629</name>
</gene>
<dbReference type="EMBL" id="JAYMYQ010000009">
    <property type="protein sequence ID" value="KAK7313161.1"/>
    <property type="molecule type" value="Genomic_DNA"/>
</dbReference>
<comment type="caution">
    <text evidence="1">The sequence shown here is derived from an EMBL/GenBank/DDBJ whole genome shotgun (WGS) entry which is preliminary data.</text>
</comment>